<gene>
    <name evidence="1" type="ORF">SDC9_197120</name>
</gene>
<accession>A0A645IG99</accession>
<name>A0A645IG99_9ZZZZ</name>
<comment type="caution">
    <text evidence="1">The sequence shown here is derived from an EMBL/GenBank/DDBJ whole genome shotgun (WGS) entry which is preliminary data.</text>
</comment>
<evidence type="ECO:0000313" key="1">
    <source>
        <dbReference type="EMBL" id="MPN49499.1"/>
    </source>
</evidence>
<dbReference type="AlphaFoldDB" id="A0A645IG99"/>
<proteinExistence type="predicted"/>
<reference evidence="1" key="1">
    <citation type="submission" date="2019-08" db="EMBL/GenBank/DDBJ databases">
        <authorList>
            <person name="Kucharzyk K."/>
            <person name="Murdoch R.W."/>
            <person name="Higgins S."/>
            <person name="Loffler F."/>
        </authorList>
    </citation>
    <scope>NUCLEOTIDE SEQUENCE</scope>
</reference>
<sequence>MQGGDQLVGGDALGGSHFRQGVPEQVFQAQGGHHPVDAQGTGPGFVEDRVGADVDLAHGRLLRTG</sequence>
<protein>
    <submittedName>
        <fullName evidence="1">Uncharacterized protein</fullName>
    </submittedName>
</protein>
<organism evidence="1">
    <name type="scientific">bioreactor metagenome</name>
    <dbReference type="NCBI Taxonomy" id="1076179"/>
    <lineage>
        <taxon>unclassified sequences</taxon>
        <taxon>metagenomes</taxon>
        <taxon>ecological metagenomes</taxon>
    </lineage>
</organism>
<dbReference type="EMBL" id="VSSQ01112802">
    <property type="protein sequence ID" value="MPN49499.1"/>
    <property type="molecule type" value="Genomic_DNA"/>
</dbReference>